<keyword evidence="10 12" id="KW-0472">Membrane</keyword>
<evidence type="ECO:0000256" key="9">
    <source>
        <dbReference type="ARBA" id="ARBA00022989"/>
    </source>
</evidence>
<dbReference type="OrthoDB" id="416834at2759"/>
<feature type="transmembrane region" description="Helical" evidence="12">
    <location>
        <begin position="393"/>
        <end position="413"/>
    </location>
</feature>
<evidence type="ECO:0000256" key="1">
    <source>
        <dbReference type="ARBA" id="ARBA00004477"/>
    </source>
</evidence>
<keyword evidence="5 12" id="KW-0328">Glycosyltransferase</keyword>
<keyword evidence="4" id="KW-0337">GPI-anchor biosynthesis</keyword>
<dbReference type="PANTHER" id="PTHR22760">
    <property type="entry name" value="GLYCOSYLTRANSFERASE"/>
    <property type="match status" value="1"/>
</dbReference>
<comment type="similarity">
    <text evidence="3">Belongs to the glycosyltransferase 22 family. PIGB subfamily.</text>
</comment>
<feature type="compositionally biased region" description="Low complexity" evidence="13">
    <location>
        <begin position="1"/>
        <end position="16"/>
    </location>
</feature>
<gene>
    <name evidence="14" type="ORF">HYFRA_00003147</name>
</gene>
<sequence length="636" mass="72831">MTTPTTQSPQAATTTPDPKLDQPEENLHSLVYSQRCKDIWIMLVALRCVNALFVRTFFQPDEYFQSLEPAWQMAFGSDSGAWITWEWDHQLRSSLHPAMFAAIYYAANKTMELVSCFPQFRAMILKVLPNVVQALFAAATDYYTWQFAEKIYGKGSRSAWVTLFMSMFSPWNWFCSTRTFSNCVETTLTIAALNFWPWEMTTDASSTESSRSAKGKSKSSTTKTQIFTKSGSVTELRTSLLLAFTACILRPTNGLIWFSVVMPIATQFYKSSTRLASSDYLILIREVILCLSVVLLLSAGSDKIYFGEWTFPPLQWLNFNISQDLAVFYGRNDWHYYFSQGLPLLLTTYLPFTIVALWKTTLLPSSNIRVHILTLILVTIGVLSQIAHKEVRFIYPLLPLLHILTSPTINIFFTTLISKTTFPPPFPSTPITKSVLTIHRKPLLAFLFSLNLLIAGYTSFQHQRGVISVLSFLRHEYETLHLDQHGLLLPPPSSPTSTRPPTDETFVAFLMPCHSTPWRSHLFYPTLRAWALECPPPIHLSKNSAAREAYRDEADRFYDDPKKFLSEEVGGRNRPWPRYVVGFQGIEGVLREWYEENVKGWRMKERWRGGNSDWIDDSRRVGDVVVWEFVDGSLES</sequence>
<comment type="subcellular location">
    <subcellularLocation>
        <location evidence="1 12">Endoplasmic reticulum membrane</location>
        <topology evidence="1 12">Multi-pass membrane protein</topology>
    </subcellularLocation>
</comment>
<keyword evidence="15" id="KW-1185">Reference proteome</keyword>
<dbReference type="EC" id="2.4.1.-" evidence="12"/>
<keyword evidence="7 12" id="KW-0812">Transmembrane</keyword>
<evidence type="ECO:0000256" key="4">
    <source>
        <dbReference type="ARBA" id="ARBA00022502"/>
    </source>
</evidence>
<feature type="transmembrane region" description="Helical" evidence="12">
    <location>
        <begin position="337"/>
        <end position="358"/>
    </location>
</feature>
<keyword evidence="8 12" id="KW-0256">Endoplasmic reticulum</keyword>
<comment type="caution">
    <text evidence="12">Lacks conserved residue(s) required for the propagation of feature annotation.</text>
</comment>
<keyword evidence="6" id="KW-0808">Transferase</keyword>
<dbReference type="AlphaFoldDB" id="A0A9N9PPD4"/>
<dbReference type="Pfam" id="PF03901">
    <property type="entry name" value="Glyco_transf_22"/>
    <property type="match status" value="1"/>
</dbReference>
<dbReference type="Proteomes" id="UP000696280">
    <property type="component" value="Unassembled WGS sequence"/>
</dbReference>
<dbReference type="InterPro" id="IPR005599">
    <property type="entry name" value="GPI_mannosylTrfase"/>
</dbReference>
<evidence type="ECO:0000313" key="14">
    <source>
        <dbReference type="EMBL" id="CAG8950930.1"/>
    </source>
</evidence>
<dbReference type="EMBL" id="CAJVRL010000038">
    <property type="protein sequence ID" value="CAG8950930.1"/>
    <property type="molecule type" value="Genomic_DNA"/>
</dbReference>
<evidence type="ECO:0000256" key="11">
    <source>
        <dbReference type="ARBA" id="ARBA00024708"/>
    </source>
</evidence>
<dbReference type="GO" id="GO:0000026">
    <property type="term" value="F:alpha-1,2-mannosyltransferase activity"/>
    <property type="evidence" value="ECO:0007669"/>
    <property type="project" value="TreeGrafter"/>
</dbReference>
<feature type="region of interest" description="Disordered" evidence="13">
    <location>
        <begin position="1"/>
        <end position="22"/>
    </location>
</feature>
<evidence type="ECO:0000256" key="3">
    <source>
        <dbReference type="ARBA" id="ARBA00006065"/>
    </source>
</evidence>
<organism evidence="14 15">
    <name type="scientific">Hymenoscyphus fraxineus</name>
    <dbReference type="NCBI Taxonomy" id="746836"/>
    <lineage>
        <taxon>Eukaryota</taxon>
        <taxon>Fungi</taxon>
        <taxon>Dikarya</taxon>
        <taxon>Ascomycota</taxon>
        <taxon>Pezizomycotina</taxon>
        <taxon>Leotiomycetes</taxon>
        <taxon>Helotiales</taxon>
        <taxon>Helotiaceae</taxon>
        <taxon>Hymenoscyphus</taxon>
    </lineage>
</organism>
<evidence type="ECO:0000256" key="6">
    <source>
        <dbReference type="ARBA" id="ARBA00022679"/>
    </source>
</evidence>
<comment type="function">
    <text evidence="11">Mannosyltransferase involved in glycosylphosphatidylinositol-anchor biosynthesis. Transfers the third mannose to Man2-GlcN-acyl-PI during GPI precursor assembly.</text>
</comment>
<dbReference type="GO" id="GO:0006506">
    <property type="term" value="P:GPI anchor biosynthetic process"/>
    <property type="evidence" value="ECO:0007669"/>
    <property type="project" value="UniProtKB-KW"/>
</dbReference>
<name>A0A9N9PPD4_9HELO</name>
<protein>
    <recommendedName>
        <fullName evidence="12">Mannosyltransferase</fullName>
        <ecNumber evidence="12">2.4.1.-</ecNumber>
    </recommendedName>
</protein>
<keyword evidence="9 12" id="KW-1133">Transmembrane helix</keyword>
<evidence type="ECO:0000313" key="15">
    <source>
        <dbReference type="Proteomes" id="UP000696280"/>
    </source>
</evidence>
<evidence type="ECO:0000256" key="2">
    <source>
        <dbReference type="ARBA" id="ARBA00004687"/>
    </source>
</evidence>
<accession>A0A9N9PPD4</accession>
<feature type="transmembrane region" description="Helical" evidence="12">
    <location>
        <begin position="280"/>
        <end position="299"/>
    </location>
</feature>
<comment type="pathway">
    <text evidence="2">Glycolipid biosynthesis; glycosylphosphatidylinositol-anchor biosynthesis.</text>
</comment>
<evidence type="ECO:0000256" key="5">
    <source>
        <dbReference type="ARBA" id="ARBA00022676"/>
    </source>
</evidence>
<proteinExistence type="inferred from homology"/>
<evidence type="ECO:0000256" key="13">
    <source>
        <dbReference type="SAM" id="MobiDB-lite"/>
    </source>
</evidence>
<dbReference type="GO" id="GO:0005789">
    <property type="term" value="C:endoplasmic reticulum membrane"/>
    <property type="evidence" value="ECO:0007669"/>
    <property type="project" value="UniProtKB-SubCell"/>
</dbReference>
<comment type="caution">
    <text evidence="14">The sequence shown here is derived from an EMBL/GenBank/DDBJ whole genome shotgun (WGS) entry which is preliminary data.</text>
</comment>
<evidence type="ECO:0000256" key="12">
    <source>
        <dbReference type="RuleBase" id="RU363075"/>
    </source>
</evidence>
<dbReference type="PANTHER" id="PTHR22760:SF4">
    <property type="entry name" value="GPI MANNOSYLTRANSFERASE 3"/>
    <property type="match status" value="1"/>
</dbReference>
<reference evidence="14" key="1">
    <citation type="submission" date="2021-07" db="EMBL/GenBank/DDBJ databases">
        <authorList>
            <person name="Durling M."/>
        </authorList>
    </citation>
    <scope>NUCLEOTIDE SEQUENCE</scope>
</reference>
<evidence type="ECO:0000256" key="7">
    <source>
        <dbReference type="ARBA" id="ARBA00022692"/>
    </source>
</evidence>
<evidence type="ECO:0000256" key="10">
    <source>
        <dbReference type="ARBA" id="ARBA00023136"/>
    </source>
</evidence>
<evidence type="ECO:0000256" key="8">
    <source>
        <dbReference type="ARBA" id="ARBA00022824"/>
    </source>
</evidence>
<feature type="transmembrane region" description="Helical" evidence="12">
    <location>
        <begin position="370"/>
        <end position="387"/>
    </location>
</feature>